<dbReference type="InterPro" id="IPR032675">
    <property type="entry name" value="LRR_dom_sf"/>
</dbReference>
<proteinExistence type="predicted"/>
<dbReference type="InterPro" id="IPR001611">
    <property type="entry name" value="Leu-rich_rpt"/>
</dbReference>
<keyword evidence="1" id="KW-0433">Leucine-rich repeat</keyword>
<accession>A0ABP1HCN1</accession>
<dbReference type="Proteomes" id="UP001642409">
    <property type="component" value="Unassembled WGS sequence"/>
</dbReference>
<evidence type="ECO:0000256" key="3">
    <source>
        <dbReference type="SAM" id="Coils"/>
    </source>
</evidence>
<evidence type="ECO:0000256" key="1">
    <source>
        <dbReference type="ARBA" id="ARBA00022614"/>
    </source>
</evidence>
<dbReference type="PANTHER" id="PTHR46652:SF3">
    <property type="entry name" value="LEUCINE-RICH REPEAT-CONTAINING PROTEIN 9"/>
    <property type="match status" value="1"/>
</dbReference>
<keyword evidence="5" id="KW-1185">Reference proteome</keyword>
<name>A0ABP1HCN1_9EUKA</name>
<dbReference type="PANTHER" id="PTHR46652">
    <property type="entry name" value="LEUCINE-RICH REPEAT AND IQ DOMAIN-CONTAINING PROTEIN 1-RELATED"/>
    <property type="match status" value="1"/>
</dbReference>
<dbReference type="EMBL" id="CAXDID020000023">
    <property type="protein sequence ID" value="CAL5989344.1"/>
    <property type="molecule type" value="Genomic_DNA"/>
</dbReference>
<keyword evidence="2" id="KW-0677">Repeat</keyword>
<feature type="coiled-coil region" evidence="3">
    <location>
        <begin position="211"/>
        <end position="241"/>
    </location>
</feature>
<sequence>MNTQAQNDTWAADMYQNRVHNNELVIDRSNVVQNIQFVDLLPVKQLTVSNSYGICFNRSPSKITCLQICSCQQLNFQGFEQMNQLTKLSLYNNNLSQIEFISSLTQLTQLNLSSNLIKNLNPLKDLIELKKLDLIFNQIQDLSPLRKLVKLQVLQLSENQIVDIYPLKNLKQLTQLYMRTNLIIDVSPIKYLAKLNICDFNFNLILDLTPLSNYKSRLEEAEEIIEETSSYMDEYEESEEDTQSIPSKQLLQQANLICIIYKLQEDLQQIYLKKLQSYPQIGIRIIFLHLSVNKLNNMFLGVKRWPFYLKIYLTQLLCSEFMKSIEYIHRQQYNNQIEQIQILQYG</sequence>
<organism evidence="4 5">
    <name type="scientific">Hexamita inflata</name>
    <dbReference type="NCBI Taxonomy" id="28002"/>
    <lineage>
        <taxon>Eukaryota</taxon>
        <taxon>Metamonada</taxon>
        <taxon>Diplomonadida</taxon>
        <taxon>Hexamitidae</taxon>
        <taxon>Hexamitinae</taxon>
        <taxon>Hexamita</taxon>
    </lineage>
</organism>
<keyword evidence="3" id="KW-0175">Coiled coil</keyword>
<evidence type="ECO:0000313" key="5">
    <source>
        <dbReference type="Proteomes" id="UP001642409"/>
    </source>
</evidence>
<evidence type="ECO:0000256" key="2">
    <source>
        <dbReference type="ARBA" id="ARBA00022737"/>
    </source>
</evidence>
<dbReference type="InterPro" id="IPR025875">
    <property type="entry name" value="Leu-rich_rpt_4"/>
</dbReference>
<dbReference type="PROSITE" id="PS51450">
    <property type="entry name" value="LRR"/>
    <property type="match status" value="4"/>
</dbReference>
<evidence type="ECO:0000313" key="4">
    <source>
        <dbReference type="EMBL" id="CAL5989344.1"/>
    </source>
</evidence>
<gene>
    <name evidence="4" type="ORF">HINF_LOCUS10819</name>
</gene>
<comment type="caution">
    <text evidence="4">The sequence shown here is derived from an EMBL/GenBank/DDBJ whole genome shotgun (WGS) entry which is preliminary data.</text>
</comment>
<dbReference type="Pfam" id="PF12799">
    <property type="entry name" value="LRR_4"/>
    <property type="match status" value="2"/>
</dbReference>
<dbReference type="SMART" id="SM00365">
    <property type="entry name" value="LRR_SD22"/>
    <property type="match status" value="5"/>
</dbReference>
<dbReference type="Gene3D" id="3.80.10.10">
    <property type="entry name" value="Ribonuclease Inhibitor"/>
    <property type="match status" value="1"/>
</dbReference>
<dbReference type="SUPFAM" id="SSF52058">
    <property type="entry name" value="L domain-like"/>
    <property type="match status" value="1"/>
</dbReference>
<reference evidence="4 5" key="1">
    <citation type="submission" date="2024-07" db="EMBL/GenBank/DDBJ databases">
        <authorList>
            <person name="Akdeniz Z."/>
        </authorList>
    </citation>
    <scope>NUCLEOTIDE SEQUENCE [LARGE SCALE GENOMIC DNA]</scope>
</reference>
<dbReference type="InterPro" id="IPR050836">
    <property type="entry name" value="SDS22/Internalin_LRR"/>
</dbReference>
<protein>
    <submittedName>
        <fullName evidence="4">Leucine-rich_repeat domain-containing protein</fullName>
    </submittedName>
</protein>